<dbReference type="PANTHER" id="PTHR45640">
    <property type="entry name" value="HEAT SHOCK PROTEIN HSP-12.2-RELATED"/>
    <property type="match status" value="1"/>
</dbReference>
<evidence type="ECO:0000259" key="5">
    <source>
        <dbReference type="PROSITE" id="PS01031"/>
    </source>
</evidence>
<dbReference type="InterPro" id="IPR002068">
    <property type="entry name" value="A-crystallin/Hsp20_dom"/>
</dbReference>
<evidence type="ECO:0000313" key="7">
    <source>
        <dbReference type="Proteomes" id="UP000693970"/>
    </source>
</evidence>
<dbReference type="EMBL" id="JAGRRH010000020">
    <property type="protein sequence ID" value="KAG7347867.1"/>
    <property type="molecule type" value="Genomic_DNA"/>
</dbReference>
<comment type="similarity">
    <text evidence="1 2">Belongs to the small heat shock protein (HSP20) family.</text>
</comment>
<evidence type="ECO:0000256" key="1">
    <source>
        <dbReference type="PROSITE-ProRule" id="PRU00285"/>
    </source>
</evidence>
<dbReference type="GO" id="GO:0005634">
    <property type="term" value="C:nucleus"/>
    <property type="evidence" value="ECO:0007669"/>
    <property type="project" value="TreeGrafter"/>
</dbReference>
<keyword evidence="6" id="KW-0346">Stress response</keyword>
<gene>
    <name evidence="6" type="ORF">IV203_016572</name>
</gene>
<dbReference type="OrthoDB" id="1431247at2759"/>
<sequence>MKLILPTVAALVVVAFPCSTHGWNMGRPYTPMLLHVSPASIMLERQGSLAKRMLVDQTGFSSPRYELVDDENKFQLSVDVPGVQEEDIDVQLDDGFLTVKGQRTSSSESSRFLSRFSQTFSLDPSVDVEQFSAHLNNGVLVVTAPKNMKRLEESVRRIPITTGAAEAFEDAAHPSSEATDDYERDQEANNPVSDPKKDKEIKAIAAEEDDAEEIDLDV</sequence>
<feature type="chain" id="PRO_5039909053" evidence="4">
    <location>
        <begin position="23"/>
        <end position="218"/>
    </location>
</feature>
<dbReference type="Pfam" id="PF00011">
    <property type="entry name" value="HSP20"/>
    <property type="match status" value="1"/>
</dbReference>
<evidence type="ECO:0000313" key="6">
    <source>
        <dbReference type="EMBL" id="KAG7347867.1"/>
    </source>
</evidence>
<dbReference type="CDD" id="cd06464">
    <property type="entry name" value="ACD_sHsps-like"/>
    <property type="match status" value="1"/>
</dbReference>
<evidence type="ECO:0000256" key="2">
    <source>
        <dbReference type="RuleBase" id="RU003616"/>
    </source>
</evidence>
<dbReference type="AlphaFoldDB" id="A0A9K3KQ56"/>
<feature type="region of interest" description="Disordered" evidence="3">
    <location>
        <begin position="165"/>
        <end position="218"/>
    </location>
</feature>
<accession>A0A9K3KQ56</accession>
<dbReference type="GO" id="GO:0005737">
    <property type="term" value="C:cytoplasm"/>
    <property type="evidence" value="ECO:0007669"/>
    <property type="project" value="TreeGrafter"/>
</dbReference>
<reference evidence="6" key="1">
    <citation type="journal article" date="2021" name="Sci. Rep.">
        <title>Diploid genomic architecture of Nitzschia inconspicua, an elite biomass production diatom.</title>
        <authorList>
            <person name="Oliver A."/>
            <person name="Podell S."/>
            <person name="Pinowska A."/>
            <person name="Traller J.C."/>
            <person name="Smith S.R."/>
            <person name="McClure R."/>
            <person name="Beliaev A."/>
            <person name="Bohutskyi P."/>
            <person name="Hill E.A."/>
            <person name="Rabines A."/>
            <person name="Zheng H."/>
            <person name="Allen L.Z."/>
            <person name="Kuo A."/>
            <person name="Grigoriev I.V."/>
            <person name="Allen A.E."/>
            <person name="Hazlebeck D."/>
            <person name="Allen E.E."/>
        </authorList>
    </citation>
    <scope>NUCLEOTIDE SEQUENCE</scope>
    <source>
        <strain evidence="6">Hildebrandi</strain>
    </source>
</reference>
<keyword evidence="7" id="KW-1185">Reference proteome</keyword>
<dbReference type="GO" id="GO:0042026">
    <property type="term" value="P:protein refolding"/>
    <property type="evidence" value="ECO:0007669"/>
    <property type="project" value="TreeGrafter"/>
</dbReference>
<dbReference type="GO" id="GO:0051082">
    <property type="term" value="F:unfolded protein binding"/>
    <property type="evidence" value="ECO:0007669"/>
    <property type="project" value="TreeGrafter"/>
</dbReference>
<proteinExistence type="inferred from homology"/>
<feature type="compositionally biased region" description="Acidic residues" evidence="3">
    <location>
        <begin position="206"/>
        <end position="218"/>
    </location>
</feature>
<protein>
    <submittedName>
        <fullName evidence="6">Heat shock protein Hsp20</fullName>
    </submittedName>
</protein>
<dbReference type="GO" id="GO:0009408">
    <property type="term" value="P:response to heat"/>
    <property type="evidence" value="ECO:0007669"/>
    <property type="project" value="TreeGrafter"/>
</dbReference>
<feature type="domain" description="SHSP" evidence="5">
    <location>
        <begin position="56"/>
        <end position="163"/>
    </location>
</feature>
<keyword evidence="4" id="KW-0732">Signal</keyword>
<dbReference type="PANTHER" id="PTHR45640:SF26">
    <property type="entry name" value="RE23625P"/>
    <property type="match status" value="1"/>
</dbReference>
<dbReference type="Proteomes" id="UP000693970">
    <property type="component" value="Unassembled WGS sequence"/>
</dbReference>
<evidence type="ECO:0000256" key="3">
    <source>
        <dbReference type="SAM" id="MobiDB-lite"/>
    </source>
</evidence>
<dbReference type="InterPro" id="IPR001436">
    <property type="entry name" value="Alpha-crystallin/sHSP_animal"/>
</dbReference>
<reference evidence="6" key="2">
    <citation type="submission" date="2021-04" db="EMBL/GenBank/DDBJ databases">
        <authorList>
            <person name="Podell S."/>
        </authorList>
    </citation>
    <scope>NUCLEOTIDE SEQUENCE</scope>
    <source>
        <strain evidence="6">Hildebrandi</strain>
    </source>
</reference>
<evidence type="ECO:0000256" key="4">
    <source>
        <dbReference type="SAM" id="SignalP"/>
    </source>
</evidence>
<dbReference type="PROSITE" id="PS01031">
    <property type="entry name" value="SHSP"/>
    <property type="match status" value="1"/>
</dbReference>
<feature type="signal peptide" evidence="4">
    <location>
        <begin position="1"/>
        <end position="22"/>
    </location>
</feature>
<name>A0A9K3KQ56_9STRA</name>
<organism evidence="6 7">
    <name type="scientific">Nitzschia inconspicua</name>
    <dbReference type="NCBI Taxonomy" id="303405"/>
    <lineage>
        <taxon>Eukaryota</taxon>
        <taxon>Sar</taxon>
        <taxon>Stramenopiles</taxon>
        <taxon>Ochrophyta</taxon>
        <taxon>Bacillariophyta</taxon>
        <taxon>Bacillariophyceae</taxon>
        <taxon>Bacillariophycidae</taxon>
        <taxon>Bacillariales</taxon>
        <taxon>Bacillariaceae</taxon>
        <taxon>Nitzschia</taxon>
    </lineage>
</organism>
<comment type="caution">
    <text evidence="6">The sequence shown here is derived from an EMBL/GenBank/DDBJ whole genome shotgun (WGS) entry which is preliminary data.</text>
</comment>